<dbReference type="Proteomes" id="UP001497600">
    <property type="component" value="Chromosome B"/>
</dbReference>
<keyword evidence="2" id="KW-1185">Reference proteome</keyword>
<gene>
    <name evidence="1" type="ORF">CAAN4_B08020</name>
</gene>
<sequence length="52" mass="5603">MINSIGSMVYVLPITNCYKGGTAEASGTAVIYLSCILEGVQIVHPIHCNYAW</sequence>
<evidence type="ECO:0000313" key="2">
    <source>
        <dbReference type="Proteomes" id="UP001497600"/>
    </source>
</evidence>
<dbReference type="EMBL" id="OZ004254">
    <property type="protein sequence ID" value="CAK7897055.1"/>
    <property type="molecule type" value="Genomic_DNA"/>
</dbReference>
<protein>
    <submittedName>
        <fullName evidence="1">Uncharacterized protein</fullName>
    </submittedName>
</protein>
<accession>A0ABP0E8X7</accession>
<proteinExistence type="predicted"/>
<name>A0ABP0E8X7_9ASCO</name>
<evidence type="ECO:0000313" key="1">
    <source>
        <dbReference type="EMBL" id="CAK7897055.1"/>
    </source>
</evidence>
<organism evidence="1 2">
    <name type="scientific">[Candida] anglica</name>
    <dbReference type="NCBI Taxonomy" id="148631"/>
    <lineage>
        <taxon>Eukaryota</taxon>
        <taxon>Fungi</taxon>
        <taxon>Dikarya</taxon>
        <taxon>Ascomycota</taxon>
        <taxon>Saccharomycotina</taxon>
        <taxon>Pichiomycetes</taxon>
        <taxon>Debaryomycetaceae</taxon>
        <taxon>Kurtzmaniella</taxon>
    </lineage>
</organism>
<reference evidence="1 2" key="1">
    <citation type="submission" date="2024-01" db="EMBL/GenBank/DDBJ databases">
        <authorList>
            <consortium name="Genoscope - CEA"/>
            <person name="William W."/>
        </authorList>
    </citation>
    <scope>NUCLEOTIDE SEQUENCE [LARGE SCALE GENOMIC DNA]</scope>
    <source>
        <strain evidence="1 2">29B2s-10</strain>
    </source>
</reference>